<dbReference type="AlphaFoldDB" id="A0A2N5J2C7"/>
<sequence>MIVTADALDRATLVKAMGALERDLFGTGAWSERAIAQELDAPARSYYLDIDDADDAADADVDDADSAADAAPHIRGYAGYWYDGYDAQIMTIGVARDHQREGIGRALLKRMIADAKAAGAERMLLEVRVDNTAALTLYQDVGFERMGLRKRYYQPEGVDAYTMSLELRPRVVGFAAR</sequence>
<dbReference type="PROSITE" id="PS51186">
    <property type="entry name" value="GNAT"/>
    <property type="match status" value="1"/>
</dbReference>
<name>A0A2N5J2C7_9BIFI</name>
<dbReference type="Proteomes" id="UP000234935">
    <property type="component" value="Unassembled WGS sequence"/>
</dbReference>
<organism evidence="2 3">
    <name type="scientific">Bifidobacterium anseris</name>
    <dbReference type="NCBI Taxonomy" id="2020963"/>
    <lineage>
        <taxon>Bacteria</taxon>
        <taxon>Bacillati</taxon>
        <taxon>Actinomycetota</taxon>
        <taxon>Actinomycetes</taxon>
        <taxon>Bifidobacteriales</taxon>
        <taxon>Bifidobacteriaceae</taxon>
        <taxon>Bifidobacterium</taxon>
    </lineage>
</organism>
<dbReference type="GO" id="GO:0008080">
    <property type="term" value="F:N-acetyltransferase activity"/>
    <property type="evidence" value="ECO:0007669"/>
    <property type="project" value="InterPro"/>
</dbReference>
<dbReference type="SUPFAM" id="SSF55729">
    <property type="entry name" value="Acyl-CoA N-acyltransferases (Nat)"/>
    <property type="match status" value="1"/>
</dbReference>
<proteinExistence type="predicted"/>
<dbReference type="PANTHER" id="PTHR43072">
    <property type="entry name" value="N-ACETYLTRANSFERASE"/>
    <property type="match status" value="1"/>
</dbReference>
<reference evidence="2 3" key="1">
    <citation type="submission" date="2017-07" db="EMBL/GenBank/DDBJ databases">
        <title>Bifidobacterium novel species.</title>
        <authorList>
            <person name="Lugli G.A."/>
            <person name="Milani C."/>
            <person name="Duranti S."/>
            <person name="Mangifesta M."/>
        </authorList>
    </citation>
    <scope>NUCLEOTIDE SEQUENCE [LARGE SCALE GENOMIC DNA]</scope>
    <source>
        <strain evidence="3">Goo31D</strain>
    </source>
</reference>
<evidence type="ECO:0000259" key="1">
    <source>
        <dbReference type="PROSITE" id="PS51186"/>
    </source>
</evidence>
<dbReference type="PANTHER" id="PTHR43072:SF60">
    <property type="entry name" value="L-2,4-DIAMINOBUTYRIC ACID ACETYLTRANSFERASE"/>
    <property type="match status" value="1"/>
</dbReference>
<keyword evidence="2" id="KW-0808">Transferase</keyword>
<dbReference type="Pfam" id="PF00583">
    <property type="entry name" value="Acetyltransf_1"/>
    <property type="match status" value="1"/>
</dbReference>
<dbReference type="NCBIfam" id="TIGR01575">
    <property type="entry name" value="rimI"/>
    <property type="match status" value="1"/>
</dbReference>
<dbReference type="RefSeq" id="WP_101671009.1">
    <property type="nucleotide sequence ID" value="NZ_NMYC01000001.1"/>
</dbReference>
<gene>
    <name evidence="2" type="ORF">CGZ88_0519</name>
</gene>
<dbReference type="InterPro" id="IPR016181">
    <property type="entry name" value="Acyl_CoA_acyltransferase"/>
</dbReference>
<dbReference type="CDD" id="cd04301">
    <property type="entry name" value="NAT_SF"/>
    <property type="match status" value="1"/>
</dbReference>
<dbReference type="InterPro" id="IPR006464">
    <property type="entry name" value="AcTrfase_RimI/Ard1"/>
</dbReference>
<dbReference type="EMBL" id="NMYC01000001">
    <property type="protein sequence ID" value="PLS28357.1"/>
    <property type="molecule type" value="Genomic_DNA"/>
</dbReference>
<comment type="caution">
    <text evidence="2">The sequence shown here is derived from an EMBL/GenBank/DDBJ whole genome shotgun (WGS) entry which is preliminary data.</text>
</comment>
<feature type="domain" description="N-acetyltransferase" evidence="1">
    <location>
        <begin position="1"/>
        <end position="168"/>
    </location>
</feature>
<keyword evidence="3" id="KW-1185">Reference proteome</keyword>
<protein>
    <submittedName>
        <fullName evidence="2">Alanine acetyltransferase</fullName>
    </submittedName>
</protein>
<accession>A0A2N5J2C7</accession>
<dbReference type="OrthoDB" id="529907at2"/>
<dbReference type="Gene3D" id="3.40.630.30">
    <property type="match status" value="1"/>
</dbReference>
<evidence type="ECO:0000313" key="2">
    <source>
        <dbReference type="EMBL" id="PLS28357.1"/>
    </source>
</evidence>
<evidence type="ECO:0000313" key="3">
    <source>
        <dbReference type="Proteomes" id="UP000234935"/>
    </source>
</evidence>
<dbReference type="InterPro" id="IPR000182">
    <property type="entry name" value="GNAT_dom"/>
</dbReference>